<evidence type="ECO:0000313" key="4">
    <source>
        <dbReference type="Proteomes" id="UP001157974"/>
    </source>
</evidence>
<evidence type="ECO:0000313" key="3">
    <source>
        <dbReference type="EMBL" id="KAJ8906516.1"/>
    </source>
</evidence>
<comment type="caution">
    <text evidence="3">The sequence shown here is derived from an EMBL/GenBank/DDBJ whole genome shotgun (WGS) entry which is preliminary data.</text>
</comment>
<evidence type="ECO:0000259" key="2">
    <source>
        <dbReference type="PROSITE" id="PS51038"/>
    </source>
</evidence>
<evidence type="ECO:0000256" key="1">
    <source>
        <dbReference type="SAM" id="MobiDB-lite"/>
    </source>
</evidence>
<organism evidence="3 4">
    <name type="scientific">Rhodosorus marinus</name>
    <dbReference type="NCBI Taxonomy" id="101924"/>
    <lineage>
        <taxon>Eukaryota</taxon>
        <taxon>Rhodophyta</taxon>
        <taxon>Stylonematophyceae</taxon>
        <taxon>Stylonematales</taxon>
        <taxon>Stylonemataceae</taxon>
        <taxon>Rhodosorus</taxon>
    </lineage>
</organism>
<protein>
    <recommendedName>
        <fullName evidence="2">BAH domain-containing protein</fullName>
    </recommendedName>
</protein>
<name>A0AAV8UVA9_9RHOD</name>
<dbReference type="Gene3D" id="2.30.30.490">
    <property type="match status" value="1"/>
</dbReference>
<sequence length="520" mass="56156">MDADVGDYVVCSSPEYMGTTGRIVHIERGGSDPCMKLKWYWGFYEILRNIDMTGKPPIEIGELYATTTEKKLPANVTMRKIRITSKDVFDTLPQAGKGTQVFFCRFVCSLSDKKLTEAKEEDLDFEPSPRKRKAEDVDDTDDRVQKSVNKIREAMIPDFNKCNIEDKRFVMDALKTYAKSMKTFLDDNKKAENKITRVLLTTFIRSLPPASKNPKIRLRKPATTAEDEKAAATATATAEKKDDGTEKGEAVRKEGGAKQEQAKAAAEPRGQRLKFVSVMPGVQVPGQPGQVENDLTMTGVALNGGNSAASLPLFAAGSSVPGALLMPPSQAMASSGGGALAAQGNIAAAPVLAIKPNSPYPERQLIPNLGRAMPIAEARQNFPTQPTVMASTPPRTFENASVVSKPSLPGVVQQENNKAATKATESPARTVLENVVENEGAFDELTLGQLRADKQGLQGLETGLQGSVMRGSDRSMSRAERSQVGSGFVNSLDASTDENSSPKIENQTPKNEASDLQGKQ</sequence>
<dbReference type="EMBL" id="JAMWBK010000003">
    <property type="protein sequence ID" value="KAJ8906516.1"/>
    <property type="molecule type" value="Genomic_DNA"/>
</dbReference>
<dbReference type="GO" id="GO:0003682">
    <property type="term" value="F:chromatin binding"/>
    <property type="evidence" value="ECO:0007669"/>
    <property type="project" value="InterPro"/>
</dbReference>
<proteinExistence type="predicted"/>
<keyword evidence="4" id="KW-1185">Reference proteome</keyword>
<dbReference type="PROSITE" id="PS51038">
    <property type="entry name" value="BAH"/>
    <property type="match status" value="1"/>
</dbReference>
<dbReference type="InterPro" id="IPR043151">
    <property type="entry name" value="BAH_sf"/>
</dbReference>
<feature type="region of interest" description="Disordered" evidence="1">
    <location>
        <begin position="461"/>
        <end position="520"/>
    </location>
</feature>
<dbReference type="Proteomes" id="UP001157974">
    <property type="component" value="Unassembled WGS sequence"/>
</dbReference>
<feature type="compositionally biased region" description="Basic and acidic residues" evidence="1">
    <location>
        <begin position="471"/>
        <end position="481"/>
    </location>
</feature>
<feature type="compositionally biased region" description="Polar residues" evidence="1">
    <location>
        <begin position="483"/>
        <end position="511"/>
    </location>
</feature>
<dbReference type="AlphaFoldDB" id="A0AAV8UVA9"/>
<feature type="compositionally biased region" description="Basic and acidic residues" evidence="1">
    <location>
        <begin position="238"/>
        <end position="261"/>
    </location>
</feature>
<feature type="domain" description="BAH" evidence="2">
    <location>
        <begin position="1"/>
        <end position="119"/>
    </location>
</feature>
<feature type="region of interest" description="Disordered" evidence="1">
    <location>
        <begin position="210"/>
        <end position="269"/>
    </location>
</feature>
<reference evidence="3 4" key="1">
    <citation type="journal article" date="2023" name="Nat. Commun.">
        <title>Origin of minicircular mitochondrial genomes in red algae.</title>
        <authorList>
            <person name="Lee Y."/>
            <person name="Cho C.H."/>
            <person name="Lee Y.M."/>
            <person name="Park S.I."/>
            <person name="Yang J.H."/>
            <person name="West J.A."/>
            <person name="Bhattacharya D."/>
            <person name="Yoon H.S."/>
        </authorList>
    </citation>
    <scope>NUCLEOTIDE SEQUENCE [LARGE SCALE GENOMIC DNA]</scope>
    <source>
        <strain evidence="3 4">CCMP1338</strain>
        <tissue evidence="3">Whole cell</tissue>
    </source>
</reference>
<gene>
    <name evidence="3" type="ORF">NDN08_003009</name>
</gene>
<feature type="region of interest" description="Disordered" evidence="1">
    <location>
        <begin position="120"/>
        <end position="144"/>
    </location>
</feature>
<accession>A0AAV8UVA9</accession>
<dbReference type="InterPro" id="IPR001025">
    <property type="entry name" value="BAH_dom"/>
</dbReference>